<keyword evidence="8" id="KW-1185">Reference proteome</keyword>
<evidence type="ECO:0000256" key="3">
    <source>
        <dbReference type="ARBA" id="ARBA00023242"/>
    </source>
</evidence>
<protein>
    <submittedName>
        <fullName evidence="9">Sas10 C-terminal domain-containing protein</fullName>
    </submittedName>
</protein>
<dbReference type="GO" id="GO:0032040">
    <property type="term" value="C:small-subunit processome"/>
    <property type="evidence" value="ECO:0007669"/>
    <property type="project" value="TreeGrafter"/>
</dbReference>
<feature type="region of interest" description="Disordered" evidence="5">
    <location>
        <begin position="112"/>
        <end position="158"/>
    </location>
</feature>
<evidence type="ECO:0000256" key="4">
    <source>
        <dbReference type="SAM" id="Coils"/>
    </source>
</evidence>
<feature type="compositionally biased region" description="Basic residues" evidence="5">
    <location>
        <begin position="418"/>
        <end position="435"/>
    </location>
</feature>
<evidence type="ECO:0000313" key="8">
    <source>
        <dbReference type="Proteomes" id="UP000887575"/>
    </source>
</evidence>
<feature type="compositionally biased region" description="Basic and acidic residues" evidence="5">
    <location>
        <begin position="137"/>
        <end position="147"/>
    </location>
</feature>
<evidence type="ECO:0000256" key="2">
    <source>
        <dbReference type="ARBA" id="ARBA00010979"/>
    </source>
</evidence>
<dbReference type="Proteomes" id="UP000887575">
    <property type="component" value="Unassembled WGS sequence"/>
</dbReference>
<sequence>MRSRYRSPCFGSIPLAHARVPFSYYMPLCVIPLAFIYFLSFFLFLENTRILPGKPMGKQKFARKPAKRREPDTDDDDVYDAVDLFHKSDRELKKNINIRKPGARVEVLNVEGDYSEDEGKTQEQGNVSNDDWDDESDREKEGSSKFDEDLEDQLPSRENWGKKRQAFYSTSYVDNDIAVGNEDEEEDALLEEEDATARQRVLDAAIADLDIYEKLDENETQVIEVVKKVDHDWNPVKVQKKNKTTAKILEDYKLKMEMFNVIVKPLFEVAQLLPAESPLKLKLQLCANTYGVYLCNVQLWLSMKADSIAQQKETDFKVDGHPALEKISTLKKMTDQIDSFVGRNSDLFTKLIKKAKEGKTVDVEEHYPIVSEKRAIKKKLKEEMEEEALAEELEENDDEMNEGRRGINYTIEKNKAQQYRKKKAPGNSKVRKRQQFKSAMKRQNSQRPKLRKEEARYSGESRGIRISTIKSVKLKA</sequence>
<keyword evidence="3" id="KW-0539">Nucleus</keyword>
<accession>A0AAF3FGA3</accession>
<keyword evidence="4" id="KW-0175">Coiled coil</keyword>
<evidence type="ECO:0000256" key="1">
    <source>
        <dbReference type="ARBA" id="ARBA00004123"/>
    </source>
</evidence>
<dbReference type="WBParaSite" id="MBELARI_LOCUS5888">
    <property type="protein sequence ID" value="MBELARI_LOCUS5888"/>
    <property type="gene ID" value="MBELARI_LOCUS5888"/>
</dbReference>
<keyword evidence="6" id="KW-1133">Transmembrane helix</keyword>
<keyword evidence="6" id="KW-0812">Transmembrane</keyword>
<name>A0AAF3FGA3_9BILA</name>
<feature type="region of interest" description="Disordered" evidence="5">
    <location>
        <begin position="55"/>
        <end position="75"/>
    </location>
</feature>
<feature type="coiled-coil region" evidence="4">
    <location>
        <begin position="373"/>
        <end position="402"/>
    </location>
</feature>
<evidence type="ECO:0000259" key="7">
    <source>
        <dbReference type="Pfam" id="PF09368"/>
    </source>
</evidence>
<feature type="transmembrane region" description="Helical" evidence="6">
    <location>
        <begin position="24"/>
        <end position="45"/>
    </location>
</feature>
<feature type="region of interest" description="Disordered" evidence="5">
    <location>
        <begin position="415"/>
        <end position="462"/>
    </location>
</feature>
<reference evidence="9" key="1">
    <citation type="submission" date="2024-02" db="UniProtKB">
        <authorList>
            <consortium name="WormBaseParasite"/>
        </authorList>
    </citation>
    <scope>IDENTIFICATION</scope>
</reference>
<comment type="subcellular location">
    <subcellularLocation>
        <location evidence="1">Nucleus</location>
    </subcellularLocation>
</comment>
<dbReference type="InterPro" id="IPR018972">
    <property type="entry name" value="Sas10_C_dom"/>
</dbReference>
<evidence type="ECO:0000256" key="6">
    <source>
        <dbReference type="SAM" id="Phobius"/>
    </source>
</evidence>
<comment type="similarity">
    <text evidence="2">Belongs to the SAS10 family.</text>
</comment>
<dbReference type="AlphaFoldDB" id="A0AAF3FGA3"/>
<keyword evidence="6" id="KW-0472">Membrane</keyword>
<dbReference type="Pfam" id="PF09368">
    <property type="entry name" value="Sas10"/>
    <property type="match status" value="1"/>
</dbReference>
<feature type="domain" description="Sas10 C-terminal" evidence="7">
    <location>
        <begin position="402"/>
        <end position="474"/>
    </location>
</feature>
<dbReference type="PANTHER" id="PTHR13237:SF8">
    <property type="entry name" value="SOMETHING ABOUT SILENCING PROTEIN 10"/>
    <property type="match status" value="1"/>
</dbReference>
<organism evidence="8 9">
    <name type="scientific">Mesorhabditis belari</name>
    <dbReference type="NCBI Taxonomy" id="2138241"/>
    <lineage>
        <taxon>Eukaryota</taxon>
        <taxon>Metazoa</taxon>
        <taxon>Ecdysozoa</taxon>
        <taxon>Nematoda</taxon>
        <taxon>Chromadorea</taxon>
        <taxon>Rhabditida</taxon>
        <taxon>Rhabditina</taxon>
        <taxon>Rhabditomorpha</taxon>
        <taxon>Rhabditoidea</taxon>
        <taxon>Rhabditidae</taxon>
        <taxon>Mesorhabditinae</taxon>
        <taxon>Mesorhabditis</taxon>
    </lineage>
</organism>
<dbReference type="PANTHER" id="PTHR13237">
    <property type="entry name" value="SOMETHING ABOUT SILENCING PROTEIN 10-RELATED"/>
    <property type="match status" value="1"/>
</dbReference>
<evidence type="ECO:0000256" key="5">
    <source>
        <dbReference type="SAM" id="MobiDB-lite"/>
    </source>
</evidence>
<dbReference type="GO" id="GO:0000462">
    <property type="term" value="P:maturation of SSU-rRNA from tricistronic rRNA transcript (SSU-rRNA, 5.8S rRNA, LSU-rRNA)"/>
    <property type="evidence" value="ECO:0007669"/>
    <property type="project" value="TreeGrafter"/>
</dbReference>
<evidence type="ECO:0000313" key="9">
    <source>
        <dbReference type="WBParaSite" id="MBELARI_LOCUS5888"/>
    </source>
</evidence>
<feature type="compositionally biased region" description="Basic and acidic residues" evidence="5">
    <location>
        <begin position="451"/>
        <end position="462"/>
    </location>
</feature>
<proteinExistence type="inferred from homology"/>